<dbReference type="EMBL" id="BMRP01000019">
    <property type="protein sequence ID" value="GGU78629.1"/>
    <property type="molecule type" value="Genomic_DNA"/>
</dbReference>
<sequence length="51" mass="5686">MAVDPSPTPRPWVAQALRRLAAKGLDPVPYEAVLDAFAERGEWPERRRATA</sequence>
<proteinExistence type="predicted"/>
<keyword evidence="2" id="KW-1185">Reference proteome</keyword>
<protein>
    <submittedName>
        <fullName evidence="1">Uncharacterized protein</fullName>
    </submittedName>
</protein>
<organism evidence="1 2">
    <name type="scientific">Streptomyces albospinus</name>
    <dbReference type="NCBI Taxonomy" id="285515"/>
    <lineage>
        <taxon>Bacteria</taxon>
        <taxon>Bacillati</taxon>
        <taxon>Actinomycetota</taxon>
        <taxon>Actinomycetes</taxon>
        <taxon>Kitasatosporales</taxon>
        <taxon>Streptomycetaceae</taxon>
        <taxon>Streptomyces</taxon>
    </lineage>
</organism>
<evidence type="ECO:0000313" key="1">
    <source>
        <dbReference type="EMBL" id="GGU78629.1"/>
    </source>
</evidence>
<comment type="caution">
    <text evidence="1">The sequence shown here is derived from an EMBL/GenBank/DDBJ whole genome shotgun (WGS) entry which is preliminary data.</text>
</comment>
<reference evidence="2" key="1">
    <citation type="journal article" date="2019" name="Int. J. Syst. Evol. Microbiol.">
        <title>The Global Catalogue of Microorganisms (GCM) 10K type strain sequencing project: providing services to taxonomists for standard genome sequencing and annotation.</title>
        <authorList>
            <consortium name="The Broad Institute Genomics Platform"/>
            <consortium name="The Broad Institute Genome Sequencing Center for Infectious Disease"/>
            <person name="Wu L."/>
            <person name="Ma J."/>
        </authorList>
    </citation>
    <scope>NUCLEOTIDE SEQUENCE [LARGE SCALE GENOMIC DNA]</scope>
    <source>
        <strain evidence="2">JCM 3399</strain>
    </source>
</reference>
<name>A0ABQ2VBN9_9ACTN</name>
<dbReference type="Proteomes" id="UP000654471">
    <property type="component" value="Unassembled WGS sequence"/>
</dbReference>
<dbReference type="RefSeq" id="WP_189303569.1">
    <property type="nucleotide sequence ID" value="NZ_BMRP01000019.1"/>
</dbReference>
<evidence type="ECO:0000313" key="2">
    <source>
        <dbReference type="Proteomes" id="UP000654471"/>
    </source>
</evidence>
<gene>
    <name evidence="1" type="ORF">GCM10010211_50640</name>
</gene>
<accession>A0ABQ2VBN9</accession>